<dbReference type="Proteomes" id="UP001428817">
    <property type="component" value="Unassembled WGS sequence"/>
</dbReference>
<dbReference type="RefSeq" id="WP_345703508.1">
    <property type="nucleotide sequence ID" value="NZ_BAABJP010000061.1"/>
</dbReference>
<evidence type="ECO:0000256" key="2">
    <source>
        <dbReference type="SAM" id="Phobius"/>
    </source>
</evidence>
<keyword evidence="2" id="KW-0472">Membrane</keyword>
<dbReference type="EMBL" id="BAABJP010000061">
    <property type="protein sequence ID" value="GAA5174253.1"/>
    <property type="molecule type" value="Genomic_DNA"/>
</dbReference>
<keyword evidence="2" id="KW-1133">Transmembrane helix</keyword>
<gene>
    <name evidence="3" type="ORF">GCM10023321_77610</name>
</gene>
<reference evidence="4" key="1">
    <citation type="journal article" date="2019" name="Int. J. Syst. Evol. Microbiol.">
        <title>The Global Catalogue of Microorganisms (GCM) 10K type strain sequencing project: providing services to taxonomists for standard genome sequencing and annotation.</title>
        <authorList>
            <consortium name="The Broad Institute Genomics Platform"/>
            <consortium name="The Broad Institute Genome Sequencing Center for Infectious Disease"/>
            <person name="Wu L."/>
            <person name="Ma J."/>
        </authorList>
    </citation>
    <scope>NUCLEOTIDE SEQUENCE [LARGE SCALE GENOMIC DNA]</scope>
    <source>
        <strain evidence="4">JCM 18303</strain>
    </source>
</reference>
<accession>A0ABP9RAV0</accession>
<dbReference type="PANTHER" id="PTHR35807">
    <property type="entry name" value="TRANSCRIPTIONAL REGULATOR REDD-RELATED"/>
    <property type="match status" value="1"/>
</dbReference>
<name>A0ABP9RAV0_9PSEU</name>
<feature type="region of interest" description="Disordered" evidence="1">
    <location>
        <begin position="1"/>
        <end position="29"/>
    </location>
</feature>
<dbReference type="Pfam" id="PF14559">
    <property type="entry name" value="TPR_19"/>
    <property type="match status" value="1"/>
</dbReference>
<feature type="compositionally biased region" description="Polar residues" evidence="1">
    <location>
        <begin position="97"/>
        <end position="108"/>
    </location>
</feature>
<evidence type="ECO:0000313" key="3">
    <source>
        <dbReference type="EMBL" id="GAA5174253.1"/>
    </source>
</evidence>
<dbReference type="InterPro" id="IPR011990">
    <property type="entry name" value="TPR-like_helical_dom_sf"/>
</dbReference>
<organism evidence="3 4">
    <name type="scientific">Pseudonocardia eucalypti</name>
    <dbReference type="NCBI Taxonomy" id="648755"/>
    <lineage>
        <taxon>Bacteria</taxon>
        <taxon>Bacillati</taxon>
        <taxon>Actinomycetota</taxon>
        <taxon>Actinomycetes</taxon>
        <taxon>Pseudonocardiales</taxon>
        <taxon>Pseudonocardiaceae</taxon>
        <taxon>Pseudonocardia</taxon>
    </lineage>
</organism>
<feature type="transmembrane region" description="Helical" evidence="2">
    <location>
        <begin position="41"/>
        <end position="61"/>
    </location>
</feature>
<feature type="compositionally biased region" description="Polar residues" evidence="1">
    <location>
        <begin position="420"/>
        <end position="430"/>
    </location>
</feature>
<proteinExistence type="predicted"/>
<dbReference type="SUPFAM" id="SSF48452">
    <property type="entry name" value="TPR-like"/>
    <property type="match status" value="1"/>
</dbReference>
<evidence type="ECO:0000256" key="1">
    <source>
        <dbReference type="SAM" id="MobiDB-lite"/>
    </source>
</evidence>
<dbReference type="Gene3D" id="1.25.40.10">
    <property type="entry name" value="Tetratricopeptide repeat domain"/>
    <property type="match status" value="1"/>
</dbReference>
<evidence type="ECO:0000313" key="4">
    <source>
        <dbReference type="Proteomes" id="UP001428817"/>
    </source>
</evidence>
<feature type="region of interest" description="Disordered" evidence="1">
    <location>
        <begin position="451"/>
        <end position="474"/>
    </location>
</feature>
<dbReference type="InterPro" id="IPR051677">
    <property type="entry name" value="AfsR-DnrI-RedD_regulator"/>
</dbReference>
<feature type="region of interest" description="Disordered" evidence="1">
    <location>
        <begin position="368"/>
        <end position="435"/>
    </location>
</feature>
<keyword evidence="2" id="KW-0812">Transmembrane</keyword>
<evidence type="ECO:0008006" key="5">
    <source>
        <dbReference type="Google" id="ProtNLM"/>
    </source>
</evidence>
<feature type="region of interest" description="Disordered" evidence="1">
    <location>
        <begin position="91"/>
        <end position="131"/>
    </location>
</feature>
<comment type="caution">
    <text evidence="3">The sequence shown here is derived from an EMBL/GenBank/DDBJ whole genome shotgun (WGS) entry which is preliminary data.</text>
</comment>
<keyword evidence="4" id="KW-1185">Reference proteome</keyword>
<protein>
    <recommendedName>
        <fullName evidence="5">Bacterial transcriptional activator domain-containing protein</fullName>
    </recommendedName>
</protein>
<sequence length="713" mass="76191">MDNRPDPGFPQPPVEQPDMNALPAPAPEAPVVPKPTSGGGYLFGAGVFLAACVVTAIAFAVTRRKLRHASGYVIGSGVRDTLHIPTIAQRLHASRAGTRSSESGSDQEWTPLPAGGVLDTPNQQHTAGRDGWLDLIRTSDARETEEAGSGTHAAAIAYELPLGELTGQCVPVRILETGGLALQGHGADGVGRALILSTLSGDEDTGRPAGRVLLPAADALRLFGRSDLGDDTPEGLWIVPTLDHAVSALEHEISRRQHHQAQTHDAQWPVTMLVTRTPGTTASHRALLELIRAGRSWGITALVFGMWPTGRTLNLTTVLNTTTGEDEIVVTPPAGSLTEPLEGTNCYALPAADWFALASQLATMLDNPIDTSLAPPPSDGQNSQPEPDAPAERVQLAGAVAQPQQTDGTPEQGAAETAGRSVQTHNQNQLADDDPEPVLYAAPACTDESAASDIAEDASTPGTTAPGDASPGVLTLSLFGPPRAIWHPTPTTAGVQPAPVTVPLTPKFQEICTHLGVHANGATREAMAEAIWPRNNRRELPTNTLNTNFTRFKQRVNQATGGAIANPITIIGTGLCQLDTAHIRIDYRDFREALDRRHHTTDPDKVAQVYQEALNHYTGELGEGIYAEWIEPHRQDAKRDALDAACYLARHYADTDPQQALNVLEKARAIDPDNKSIYQHIIEIHHKLGQPDAADRAAELWEKQVEKGAAFDQ</sequence>